<dbReference type="PANTHER" id="PTHR34406:SF1">
    <property type="entry name" value="PROTEIN YCEI"/>
    <property type="match status" value="1"/>
</dbReference>
<feature type="chain" id="PRO_5045506701" evidence="1">
    <location>
        <begin position="23"/>
        <end position="197"/>
    </location>
</feature>
<dbReference type="PANTHER" id="PTHR34406">
    <property type="entry name" value="PROTEIN YCEI"/>
    <property type="match status" value="1"/>
</dbReference>
<organism evidence="3 4">
    <name type="scientific">Pendulispora albinea</name>
    <dbReference type="NCBI Taxonomy" id="2741071"/>
    <lineage>
        <taxon>Bacteria</taxon>
        <taxon>Pseudomonadati</taxon>
        <taxon>Myxococcota</taxon>
        <taxon>Myxococcia</taxon>
        <taxon>Myxococcales</taxon>
        <taxon>Sorangiineae</taxon>
        <taxon>Pendulisporaceae</taxon>
        <taxon>Pendulispora</taxon>
    </lineage>
</organism>
<sequence>MRKMLSSAVALLLLAAAPAVFAADYEVDTGHSRVGFGVKHMLVSTVRGTFTKFTGAIAIDDADITKSKVHLDIDAASINTDNAKRDEHLKSADFLDVTKFQKITFDSTKVERANANTLFVTGNLTIKNVMKPVILTVTGLTAEVKDPWGGIRRGAQASTKINRKEFGMTWNKAIESGGVVVGDDVAIDLEVELTKKK</sequence>
<keyword evidence="1" id="KW-0732">Signal</keyword>
<dbReference type="Gene3D" id="2.40.128.110">
    <property type="entry name" value="Lipid/polyisoprenoid-binding, YceI-like"/>
    <property type="match status" value="1"/>
</dbReference>
<dbReference type="Pfam" id="PF04264">
    <property type="entry name" value="YceI"/>
    <property type="match status" value="1"/>
</dbReference>
<proteinExistence type="predicted"/>
<dbReference type="SMART" id="SM00867">
    <property type="entry name" value="YceI"/>
    <property type="match status" value="1"/>
</dbReference>
<keyword evidence="4" id="KW-1185">Reference proteome</keyword>
<feature type="signal peptide" evidence="1">
    <location>
        <begin position="1"/>
        <end position="22"/>
    </location>
</feature>
<name>A0ABZ2MCT7_9BACT</name>
<reference evidence="3 4" key="1">
    <citation type="submission" date="2021-12" db="EMBL/GenBank/DDBJ databases">
        <title>Discovery of the Pendulisporaceae a myxobacterial family with distinct sporulation behavior and unique specialized metabolism.</title>
        <authorList>
            <person name="Garcia R."/>
            <person name="Popoff A."/>
            <person name="Bader C.D."/>
            <person name="Loehr J."/>
            <person name="Walesch S."/>
            <person name="Walt C."/>
            <person name="Boldt J."/>
            <person name="Bunk B."/>
            <person name="Haeckl F.J.F.P.J."/>
            <person name="Gunesch A.P."/>
            <person name="Birkelbach J."/>
            <person name="Nuebel U."/>
            <person name="Pietschmann T."/>
            <person name="Bach T."/>
            <person name="Mueller R."/>
        </authorList>
    </citation>
    <scope>NUCLEOTIDE SEQUENCE [LARGE SCALE GENOMIC DNA]</scope>
    <source>
        <strain evidence="3 4">MSr11954</strain>
    </source>
</reference>
<accession>A0ABZ2MCT7</accession>
<evidence type="ECO:0000313" key="3">
    <source>
        <dbReference type="EMBL" id="WXB20342.1"/>
    </source>
</evidence>
<dbReference type="InterPro" id="IPR036761">
    <property type="entry name" value="TTHA0802/YceI-like_sf"/>
</dbReference>
<gene>
    <name evidence="3" type="ORF">LZC94_03910</name>
</gene>
<evidence type="ECO:0000256" key="1">
    <source>
        <dbReference type="SAM" id="SignalP"/>
    </source>
</evidence>
<evidence type="ECO:0000259" key="2">
    <source>
        <dbReference type="SMART" id="SM00867"/>
    </source>
</evidence>
<dbReference type="EMBL" id="CP089984">
    <property type="protein sequence ID" value="WXB20342.1"/>
    <property type="molecule type" value="Genomic_DNA"/>
</dbReference>
<evidence type="ECO:0000313" key="4">
    <source>
        <dbReference type="Proteomes" id="UP001370348"/>
    </source>
</evidence>
<feature type="domain" description="Lipid/polyisoprenoid-binding YceI-like" evidence="2">
    <location>
        <begin position="24"/>
        <end position="194"/>
    </location>
</feature>
<dbReference type="Proteomes" id="UP001370348">
    <property type="component" value="Chromosome"/>
</dbReference>
<dbReference type="InterPro" id="IPR007372">
    <property type="entry name" value="Lipid/polyisoprenoid-bd_YceI"/>
</dbReference>
<dbReference type="SUPFAM" id="SSF101874">
    <property type="entry name" value="YceI-like"/>
    <property type="match status" value="1"/>
</dbReference>
<protein>
    <submittedName>
        <fullName evidence="3">YceI family protein</fullName>
    </submittedName>
</protein>